<proteinExistence type="predicted"/>
<evidence type="ECO:0000259" key="2">
    <source>
        <dbReference type="Pfam" id="PF16064"/>
    </source>
</evidence>
<protein>
    <recommendedName>
        <fullName evidence="2">DUF4806 domain-containing protein</fullName>
    </recommendedName>
</protein>
<dbReference type="Pfam" id="PF16064">
    <property type="entry name" value="DUF4806"/>
    <property type="match status" value="1"/>
</dbReference>
<feature type="region of interest" description="Disordered" evidence="1">
    <location>
        <begin position="128"/>
        <end position="168"/>
    </location>
</feature>
<dbReference type="PANTHER" id="PTHR34153">
    <property type="entry name" value="SI:CH211-262H13.3-RELATED-RELATED"/>
    <property type="match status" value="1"/>
</dbReference>
<evidence type="ECO:0000256" key="1">
    <source>
        <dbReference type="SAM" id="MobiDB-lite"/>
    </source>
</evidence>
<feature type="compositionally biased region" description="Polar residues" evidence="1">
    <location>
        <begin position="150"/>
        <end position="163"/>
    </location>
</feature>
<dbReference type="AlphaFoldDB" id="A0A1Y1NF50"/>
<reference evidence="3" key="1">
    <citation type="journal article" date="2016" name="Sci. Rep.">
        <title>Molecular characterization of firefly nuptial gifts: a multi-omics approach sheds light on postcopulatory sexual selection.</title>
        <authorList>
            <person name="Al-Wathiqui N."/>
            <person name="Fallon T.R."/>
            <person name="South A."/>
            <person name="Weng J.K."/>
            <person name="Lewis S.M."/>
        </authorList>
    </citation>
    <scope>NUCLEOTIDE SEQUENCE</scope>
</reference>
<organism evidence="3">
    <name type="scientific">Photinus pyralis</name>
    <name type="common">Common eastern firefly</name>
    <name type="synonym">Lampyris pyralis</name>
    <dbReference type="NCBI Taxonomy" id="7054"/>
    <lineage>
        <taxon>Eukaryota</taxon>
        <taxon>Metazoa</taxon>
        <taxon>Ecdysozoa</taxon>
        <taxon>Arthropoda</taxon>
        <taxon>Hexapoda</taxon>
        <taxon>Insecta</taxon>
        <taxon>Pterygota</taxon>
        <taxon>Neoptera</taxon>
        <taxon>Endopterygota</taxon>
        <taxon>Coleoptera</taxon>
        <taxon>Polyphaga</taxon>
        <taxon>Elateriformia</taxon>
        <taxon>Elateroidea</taxon>
        <taxon>Lampyridae</taxon>
        <taxon>Lampyrinae</taxon>
        <taxon>Photinus</taxon>
    </lineage>
</organism>
<sequence>MADADAGKAKYNYVVVEFPEEENEDGNVPMDIISERWLFKDKGQNMCYWPPYKSDLLKTKAVMSHQDFDKTKAGSCVVNVKYNSTEYSKAKSKMARLLQEQQDVSQTEEEVSVNVGRKKTIRTFPDFETNEMSSDDEGLVPAPPKLPQKKQVTSAVPTTPKTSVQDRDMAASTSNNACTCKCCIENKVMMRHLLQKFEKLSSDVKAVLNNPHRNYVAEDTQIEQMTFTTADNEQDLQHLENMLSENEYLLKACGTLRMLGGKDITETTRRVLAKMVSTTLAMKCNWAGRHEKIAFSKYKNILKLILATVRKNPHSREATQIEVENIVKSWLRTAGDRDGGRSKRGKAE</sequence>
<dbReference type="InterPro" id="IPR032071">
    <property type="entry name" value="DUF4806"/>
</dbReference>
<name>A0A1Y1NF50_PHOPY</name>
<dbReference type="EMBL" id="GEZM01003792">
    <property type="protein sequence ID" value="JAV96563.1"/>
    <property type="molecule type" value="Transcribed_RNA"/>
</dbReference>
<accession>A0A1Y1NF50</accession>
<feature type="domain" description="DUF4806" evidence="2">
    <location>
        <begin position="231"/>
        <end position="306"/>
    </location>
</feature>
<dbReference type="PANTHER" id="PTHR34153:SF2">
    <property type="entry name" value="SI:CH211-262H13.3-RELATED"/>
    <property type="match status" value="1"/>
</dbReference>
<evidence type="ECO:0000313" key="3">
    <source>
        <dbReference type="EMBL" id="JAV96563.1"/>
    </source>
</evidence>